<feature type="domain" description="Protein kinase" evidence="1">
    <location>
        <begin position="229"/>
        <end position="535"/>
    </location>
</feature>
<dbReference type="Proteomes" id="UP000822688">
    <property type="component" value="Chromosome 12"/>
</dbReference>
<dbReference type="Gene3D" id="1.10.510.10">
    <property type="entry name" value="Transferase(Phosphotransferase) domain 1"/>
    <property type="match status" value="1"/>
</dbReference>
<dbReference type="GO" id="GO:0004674">
    <property type="term" value="F:protein serine/threonine kinase activity"/>
    <property type="evidence" value="ECO:0007669"/>
    <property type="project" value="TreeGrafter"/>
</dbReference>
<dbReference type="EMBL" id="CM026433">
    <property type="protein sequence ID" value="KAG0553802.1"/>
    <property type="molecule type" value="Genomic_DNA"/>
</dbReference>
<dbReference type="PANTHER" id="PTHR44329">
    <property type="entry name" value="SERINE/THREONINE-PROTEIN KINASE TNNI3K-RELATED"/>
    <property type="match status" value="1"/>
</dbReference>
<proteinExistence type="predicted"/>
<keyword evidence="3" id="KW-1185">Reference proteome</keyword>
<dbReference type="PANTHER" id="PTHR44329:SF260">
    <property type="entry name" value="PROTEIN KINASE DOMAIN-CONTAINING PROTEIN"/>
    <property type="match status" value="1"/>
</dbReference>
<dbReference type="SMART" id="SM00220">
    <property type="entry name" value="S_TKc"/>
    <property type="match status" value="1"/>
</dbReference>
<comment type="caution">
    <text evidence="2">The sequence shown here is derived from an EMBL/GenBank/DDBJ whole genome shotgun (WGS) entry which is preliminary data.</text>
</comment>
<dbReference type="GO" id="GO:0005524">
    <property type="term" value="F:ATP binding"/>
    <property type="evidence" value="ECO:0007669"/>
    <property type="project" value="InterPro"/>
</dbReference>
<evidence type="ECO:0000259" key="1">
    <source>
        <dbReference type="PROSITE" id="PS50011"/>
    </source>
</evidence>
<sequence>MAALHLELSLGSRRSTVAGVPFGDRFIDGCQKLGGTLPNKLLGIEGYTELNRSQFVRLSQELGESISDWNGRQIQVLKDLCLVANCSEEFFLSVSKDQWLRTAIICDKDSPKALLFSDEVKVKDLDLSCRNALSSDHAVSITIHSKVVPYWPPTLQTMRDEAPEDASKRLYFPSMFLDSALADDRLSVEKLNEWEKSDEQRHERVDDEECDHLDRAARPFWNIESGDVEVVKSKFEGGSQADVGKIIWRGGVFARKVFKCKESFETELEVVRRVSHPHIVYSFGVSIYINEKQEKQHSLLMELLDGDLFLLIKDRVRLEGRSVPPFSRSDSIHILLQVAKAMAFVHDLDEPVIHGDLKPQNILVSQCGILGDVCQYFVKVADFGSARIIKPSSTFKPDGGTTKYAAPEVLKARSDKDLTISCPQKIDVYSFGILAFQVLTGLEPYKRCPNVFVKTEGGTGFEPYEGVPSPSVFKKGVITGTMRPPLREACSSLHFWSDRGDLISFIESCWHPEPSARPHFSVVADRLESIYHDLIQKQINGSNSYPLPETNAVDDAVDEMIMDFDAPQTNAVDDPQICPQSFSSRLKRKGQHLLRFPCISPRKTID</sequence>
<dbReference type="SUPFAM" id="SSF56112">
    <property type="entry name" value="Protein kinase-like (PK-like)"/>
    <property type="match status" value="1"/>
</dbReference>
<name>A0A8T0G956_CERPU</name>
<gene>
    <name evidence="2" type="ORF">KC19_12G040300</name>
</gene>
<evidence type="ECO:0000313" key="3">
    <source>
        <dbReference type="Proteomes" id="UP000822688"/>
    </source>
</evidence>
<dbReference type="InterPro" id="IPR051681">
    <property type="entry name" value="Ser/Thr_Kinases-Pseudokinases"/>
</dbReference>
<dbReference type="InterPro" id="IPR000719">
    <property type="entry name" value="Prot_kinase_dom"/>
</dbReference>
<dbReference type="InterPro" id="IPR008271">
    <property type="entry name" value="Ser/Thr_kinase_AS"/>
</dbReference>
<organism evidence="2 3">
    <name type="scientific">Ceratodon purpureus</name>
    <name type="common">Fire moss</name>
    <name type="synonym">Dicranum purpureum</name>
    <dbReference type="NCBI Taxonomy" id="3225"/>
    <lineage>
        <taxon>Eukaryota</taxon>
        <taxon>Viridiplantae</taxon>
        <taxon>Streptophyta</taxon>
        <taxon>Embryophyta</taxon>
        <taxon>Bryophyta</taxon>
        <taxon>Bryophytina</taxon>
        <taxon>Bryopsida</taxon>
        <taxon>Dicranidae</taxon>
        <taxon>Pseudoditrichales</taxon>
        <taxon>Ditrichaceae</taxon>
        <taxon>Ceratodon</taxon>
    </lineage>
</organism>
<dbReference type="Pfam" id="PF00069">
    <property type="entry name" value="Pkinase"/>
    <property type="match status" value="1"/>
</dbReference>
<dbReference type="PROSITE" id="PS00108">
    <property type="entry name" value="PROTEIN_KINASE_ST"/>
    <property type="match status" value="1"/>
</dbReference>
<accession>A0A8T0G956</accession>
<dbReference type="PROSITE" id="PS50011">
    <property type="entry name" value="PROTEIN_KINASE_DOM"/>
    <property type="match status" value="1"/>
</dbReference>
<evidence type="ECO:0000313" key="2">
    <source>
        <dbReference type="EMBL" id="KAG0553802.1"/>
    </source>
</evidence>
<dbReference type="AlphaFoldDB" id="A0A8T0G956"/>
<protein>
    <recommendedName>
        <fullName evidence="1">Protein kinase domain-containing protein</fullName>
    </recommendedName>
</protein>
<reference evidence="2" key="1">
    <citation type="submission" date="2020-06" db="EMBL/GenBank/DDBJ databases">
        <title>WGS assembly of Ceratodon purpureus strain R40.</title>
        <authorList>
            <person name="Carey S.B."/>
            <person name="Jenkins J."/>
            <person name="Shu S."/>
            <person name="Lovell J.T."/>
            <person name="Sreedasyam A."/>
            <person name="Maumus F."/>
            <person name="Tiley G.P."/>
            <person name="Fernandez-Pozo N."/>
            <person name="Barry K."/>
            <person name="Chen C."/>
            <person name="Wang M."/>
            <person name="Lipzen A."/>
            <person name="Daum C."/>
            <person name="Saski C.A."/>
            <person name="Payton A.C."/>
            <person name="Mcbreen J.C."/>
            <person name="Conrad R.E."/>
            <person name="Kollar L.M."/>
            <person name="Olsson S."/>
            <person name="Huttunen S."/>
            <person name="Landis J.B."/>
            <person name="Wickett N.J."/>
            <person name="Johnson M.G."/>
            <person name="Rensing S.A."/>
            <person name="Grimwood J."/>
            <person name="Schmutz J."/>
            <person name="Mcdaniel S.F."/>
        </authorList>
    </citation>
    <scope>NUCLEOTIDE SEQUENCE</scope>
    <source>
        <strain evidence="2">R40</strain>
    </source>
</reference>
<dbReference type="InterPro" id="IPR011009">
    <property type="entry name" value="Kinase-like_dom_sf"/>
</dbReference>